<dbReference type="GO" id="GO:0045454">
    <property type="term" value="P:cell redox homeostasis"/>
    <property type="evidence" value="ECO:0007669"/>
    <property type="project" value="TreeGrafter"/>
</dbReference>
<dbReference type="Gene3D" id="3.40.30.10">
    <property type="entry name" value="Glutaredoxin"/>
    <property type="match status" value="1"/>
</dbReference>
<feature type="region of interest" description="Disordered" evidence="2">
    <location>
        <begin position="31"/>
        <end position="112"/>
    </location>
</feature>
<dbReference type="PROSITE" id="PS51352">
    <property type="entry name" value="THIOREDOXIN_2"/>
    <property type="match status" value="1"/>
</dbReference>
<evidence type="ECO:0000259" key="4">
    <source>
        <dbReference type="PROSITE" id="PS51352"/>
    </source>
</evidence>
<dbReference type="PANTHER" id="PTHR43601:SF32">
    <property type="entry name" value="THIOREDOXIN-LIKE 2-2, CHLOROPLASTIC"/>
    <property type="match status" value="1"/>
</dbReference>
<reference evidence="5" key="1">
    <citation type="submission" date="2021-01" db="EMBL/GenBank/DDBJ databases">
        <authorList>
            <person name="Corre E."/>
            <person name="Pelletier E."/>
            <person name="Niang G."/>
            <person name="Scheremetjew M."/>
            <person name="Finn R."/>
            <person name="Kale V."/>
            <person name="Holt S."/>
            <person name="Cochrane G."/>
            <person name="Meng A."/>
            <person name="Brown T."/>
            <person name="Cohen L."/>
        </authorList>
    </citation>
    <scope>NUCLEOTIDE SEQUENCE</scope>
    <source>
        <strain evidence="5">CCAP1064/1</strain>
    </source>
</reference>
<feature type="compositionally biased region" description="Basic and acidic residues" evidence="2">
    <location>
        <begin position="64"/>
        <end position="73"/>
    </location>
</feature>
<keyword evidence="3" id="KW-0732">Signal</keyword>
<name>A0A7S0CIQ4_9STRA</name>
<feature type="compositionally biased region" description="Basic and acidic residues" evidence="2">
    <location>
        <begin position="81"/>
        <end position="96"/>
    </location>
</feature>
<dbReference type="PANTHER" id="PTHR43601">
    <property type="entry name" value="THIOREDOXIN, MITOCHONDRIAL"/>
    <property type="match status" value="1"/>
</dbReference>
<dbReference type="AlphaFoldDB" id="A0A7S0CIQ4"/>
<sequence length="247" mass="27749">MGSVTSIRFICIYLLFSNVYCFSTQRITPSSIASPTTCRAPSRSGSSLEMSLTADHPKSSPASDDMKNEKESAKLSAFRQQLERTLRRSSENESKQKQKKRQTQTQSESPVMKVESLQEYKTIVAEERNKITVVRFYATWCKACRAIKPKFYQLARMHPEISFVEVPVTEQNADLHQGLGIPTLPFGHIYHPDAGLVEEMKIGKANFGTFAKTMSWYADGFCELNGVGDCSNPLTEKKSDEKKIGLV</sequence>
<dbReference type="InterPro" id="IPR036249">
    <property type="entry name" value="Thioredoxin-like_sf"/>
</dbReference>
<accession>A0A7S0CIQ4</accession>
<evidence type="ECO:0000256" key="3">
    <source>
        <dbReference type="SAM" id="SignalP"/>
    </source>
</evidence>
<protein>
    <recommendedName>
        <fullName evidence="4">Thioredoxin domain-containing protein</fullName>
    </recommendedName>
</protein>
<feature type="domain" description="Thioredoxin" evidence="4">
    <location>
        <begin position="75"/>
        <end position="219"/>
    </location>
</feature>
<dbReference type="Pfam" id="PF00085">
    <property type="entry name" value="Thioredoxin"/>
    <property type="match status" value="1"/>
</dbReference>
<dbReference type="InterPro" id="IPR013766">
    <property type="entry name" value="Thioredoxin_domain"/>
</dbReference>
<evidence type="ECO:0000256" key="2">
    <source>
        <dbReference type="SAM" id="MobiDB-lite"/>
    </source>
</evidence>
<gene>
    <name evidence="5" type="ORF">PINE0816_LOCUS20510</name>
</gene>
<dbReference type="EMBL" id="HBEL01044071">
    <property type="protein sequence ID" value="CAD8424351.1"/>
    <property type="molecule type" value="Transcribed_RNA"/>
</dbReference>
<evidence type="ECO:0000313" key="5">
    <source>
        <dbReference type="EMBL" id="CAD8424351.1"/>
    </source>
</evidence>
<feature type="compositionally biased region" description="Polar residues" evidence="2">
    <location>
        <begin position="31"/>
        <end position="50"/>
    </location>
</feature>
<dbReference type="SUPFAM" id="SSF52833">
    <property type="entry name" value="Thioredoxin-like"/>
    <property type="match status" value="1"/>
</dbReference>
<proteinExistence type="inferred from homology"/>
<organism evidence="5">
    <name type="scientific">Proboscia inermis</name>
    <dbReference type="NCBI Taxonomy" id="420281"/>
    <lineage>
        <taxon>Eukaryota</taxon>
        <taxon>Sar</taxon>
        <taxon>Stramenopiles</taxon>
        <taxon>Ochrophyta</taxon>
        <taxon>Bacillariophyta</taxon>
        <taxon>Coscinodiscophyceae</taxon>
        <taxon>Rhizosoleniophycidae</taxon>
        <taxon>Rhizosoleniales</taxon>
        <taxon>Rhizosoleniaceae</taxon>
        <taxon>Proboscia</taxon>
    </lineage>
</organism>
<evidence type="ECO:0000256" key="1">
    <source>
        <dbReference type="ARBA" id="ARBA00008987"/>
    </source>
</evidence>
<dbReference type="CDD" id="cd02947">
    <property type="entry name" value="TRX_family"/>
    <property type="match status" value="1"/>
</dbReference>
<feature type="signal peptide" evidence="3">
    <location>
        <begin position="1"/>
        <end position="21"/>
    </location>
</feature>
<comment type="similarity">
    <text evidence="1">Belongs to the thioredoxin family.</text>
</comment>
<feature type="chain" id="PRO_5030985772" description="Thioredoxin domain-containing protein" evidence="3">
    <location>
        <begin position="22"/>
        <end position="247"/>
    </location>
</feature>